<keyword evidence="3" id="KW-1185">Reference proteome</keyword>
<accession>A0ABY1LTT0</accession>
<dbReference type="Pfam" id="PF00583">
    <property type="entry name" value="Acetyltransf_1"/>
    <property type="match status" value="1"/>
</dbReference>
<sequence>MMTPSRQPHPVLRDVERLIQLEMEMTKFNNERSLYLKESHFTVTQIGGTTLLLDELSPLSSYYNRVIGFGPADLERLPEILGKYAASGIDPCFDLSPDRQTSEVAEALAAKGFVPRLQLAFLKHEFDKENLGLESSERAQSREGIHMAQVSNEAEALAFIQLIERSRGGDGSSLDEGMVKRKIRYYYRDDFRNYVASLGGEPAGMGSLFVRGDTGYLANDYTFPAYRNRGIQTSLIRYRLQTARKLGLKRVYTDVEFASASHANMLKCGVELVYMNTFWMKTALPR</sequence>
<organism evidence="2 3">
    <name type="scientific">Paenibacillus barengoltzii J12</name>
    <dbReference type="NCBI Taxonomy" id="935846"/>
    <lineage>
        <taxon>Bacteria</taxon>
        <taxon>Bacillati</taxon>
        <taxon>Bacillota</taxon>
        <taxon>Bacilli</taxon>
        <taxon>Bacillales</taxon>
        <taxon>Paenibacillaceae</taxon>
        <taxon>Paenibacillus</taxon>
    </lineage>
</organism>
<evidence type="ECO:0000313" key="2">
    <source>
        <dbReference type="EMBL" id="SMF01850.1"/>
    </source>
</evidence>
<dbReference type="PROSITE" id="PS51186">
    <property type="entry name" value="GNAT"/>
    <property type="match status" value="1"/>
</dbReference>
<gene>
    <name evidence="2" type="ORF">SAMN02744124_00860</name>
</gene>
<dbReference type="SUPFAM" id="SSF55729">
    <property type="entry name" value="Acyl-CoA N-acyltransferases (Nat)"/>
    <property type="match status" value="1"/>
</dbReference>
<dbReference type="InterPro" id="IPR016181">
    <property type="entry name" value="Acyl_CoA_acyltransferase"/>
</dbReference>
<comment type="caution">
    <text evidence="2">The sequence shown here is derived from an EMBL/GenBank/DDBJ whole genome shotgun (WGS) entry which is preliminary data.</text>
</comment>
<name>A0ABY1LTT0_9BACL</name>
<dbReference type="RefSeq" id="WP_085278440.1">
    <property type="nucleotide sequence ID" value="NZ_FXAE01000005.1"/>
</dbReference>
<dbReference type="EMBL" id="FXAE01000005">
    <property type="protein sequence ID" value="SMF01850.1"/>
    <property type="molecule type" value="Genomic_DNA"/>
</dbReference>
<dbReference type="Proteomes" id="UP000192939">
    <property type="component" value="Unassembled WGS sequence"/>
</dbReference>
<evidence type="ECO:0000259" key="1">
    <source>
        <dbReference type="PROSITE" id="PS51186"/>
    </source>
</evidence>
<feature type="domain" description="N-acetyltransferase" evidence="1">
    <location>
        <begin position="145"/>
        <end position="285"/>
    </location>
</feature>
<proteinExistence type="predicted"/>
<dbReference type="CDD" id="cd04301">
    <property type="entry name" value="NAT_SF"/>
    <property type="match status" value="1"/>
</dbReference>
<evidence type="ECO:0000313" key="3">
    <source>
        <dbReference type="Proteomes" id="UP000192939"/>
    </source>
</evidence>
<protein>
    <submittedName>
        <fullName evidence="2">N-acetylglutamate synthase and related acetyltransferases</fullName>
    </submittedName>
</protein>
<reference evidence="2 3" key="1">
    <citation type="submission" date="2017-04" db="EMBL/GenBank/DDBJ databases">
        <authorList>
            <person name="Varghese N."/>
            <person name="Submissions S."/>
        </authorList>
    </citation>
    <scope>NUCLEOTIDE SEQUENCE [LARGE SCALE GENOMIC DNA]</scope>
    <source>
        <strain evidence="2 3">J12</strain>
    </source>
</reference>
<dbReference type="Gene3D" id="3.40.630.30">
    <property type="match status" value="1"/>
</dbReference>
<dbReference type="InterPro" id="IPR000182">
    <property type="entry name" value="GNAT_dom"/>
</dbReference>